<keyword evidence="2" id="KW-1185">Reference proteome</keyword>
<comment type="caution">
    <text evidence="1">The sequence shown here is derived from an EMBL/GenBank/DDBJ whole genome shotgun (WGS) entry which is preliminary data.</text>
</comment>
<dbReference type="RefSeq" id="WP_188392502.1">
    <property type="nucleotide sequence ID" value="NZ_BMEV01000043.1"/>
</dbReference>
<name>A0A8J2TLX0_9BACI</name>
<evidence type="ECO:0000313" key="2">
    <source>
        <dbReference type="Proteomes" id="UP000602050"/>
    </source>
</evidence>
<protein>
    <submittedName>
        <fullName evidence="1">Uncharacterized protein</fullName>
    </submittedName>
</protein>
<gene>
    <name evidence="1" type="ORF">GCM10010978_22500</name>
</gene>
<accession>A0A8J2TLX0</accession>
<dbReference type="AlphaFoldDB" id="A0A8J2TLX0"/>
<sequence>MLTIAKHLNLSKFNGQVKFIENDGQIKSAAMHFLGRALQDRFKVLESENGK</sequence>
<evidence type="ECO:0000313" key="1">
    <source>
        <dbReference type="EMBL" id="GFZ80937.1"/>
    </source>
</evidence>
<organism evidence="1 2">
    <name type="scientific">Compostibacillus humi</name>
    <dbReference type="NCBI Taxonomy" id="1245525"/>
    <lineage>
        <taxon>Bacteria</taxon>
        <taxon>Bacillati</taxon>
        <taxon>Bacillota</taxon>
        <taxon>Bacilli</taxon>
        <taxon>Bacillales</taxon>
        <taxon>Bacillaceae</taxon>
        <taxon>Compostibacillus</taxon>
    </lineage>
</organism>
<proteinExistence type="predicted"/>
<dbReference type="EMBL" id="BMEV01000043">
    <property type="protein sequence ID" value="GFZ80937.1"/>
    <property type="molecule type" value="Genomic_DNA"/>
</dbReference>
<reference evidence="1" key="1">
    <citation type="journal article" date="2014" name="Int. J. Syst. Evol. Microbiol.">
        <title>Complete genome sequence of Corynebacterium casei LMG S-19264T (=DSM 44701T), isolated from a smear-ripened cheese.</title>
        <authorList>
            <consortium name="US DOE Joint Genome Institute (JGI-PGF)"/>
            <person name="Walter F."/>
            <person name="Albersmeier A."/>
            <person name="Kalinowski J."/>
            <person name="Ruckert C."/>
        </authorList>
    </citation>
    <scope>NUCLEOTIDE SEQUENCE</scope>
    <source>
        <strain evidence="1">CGMCC 1.12360</strain>
    </source>
</reference>
<dbReference type="Proteomes" id="UP000602050">
    <property type="component" value="Unassembled WGS sequence"/>
</dbReference>
<reference evidence="1" key="2">
    <citation type="submission" date="2020-09" db="EMBL/GenBank/DDBJ databases">
        <authorList>
            <person name="Sun Q."/>
            <person name="Zhou Y."/>
        </authorList>
    </citation>
    <scope>NUCLEOTIDE SEQUENCE</scope>
    <source>
        <strain evidence="1">CGMCC 1.12360</strain>
    </source>
</reference>